<comment type="caution">
    <text evidence="5">The sequence shown here is derived from an EMBL/GenBank/DDBJ whole genome shotgun (WGS) entry which is preliminary data.</text>
</comment>
<protein>
    <submittedName>
        <fullName evidence="5">Non-specific serine/threonine protein kinase</fullName>
        <ecNumber evidence="5">2.7.11.1</ecNumber>
    </submittedName>
</protein>
<dbReference type="EC" id="2.7.11.1" evidence="5"/>
<dbReference type="AlphaFoldDB" id="A0ABD1FJH5"/>
<proteinExistence type="predicted"/>
<evidence type="ECO:0000313" key="6">
    <source>
        <dbReference type="Proteomes" id="UP001567538"/>
    </source>
</evidence>
<organism evidence="5 6">
    <name type="scientific">Salvia divinorum</name>
    <name type="common">Maria pastora</name>
    <name type="synonym">Diviner's sage</name>
    <dbReference type="NCBI Taxonomy" id="28513"/>
    <lineage>
        <taxon>Eukaryota</taxon>
        <taxon>Viridiplantae</taxon>
        <taxon>Streptophyta</taxon>
        <taxon>Embryophyta</taxon>
        <taxon>Tracheophyta</taxon>
        <taxon>Spermatophyta</taxon>
        <taxon>Magnoliopsida</taxon>
        <taxon>eudicotyledons</taxon>
        <taxon>Gunneridae</taxon>
        <taxon>Pentapetalae</taxon>
        <taxon>asterids</taxon>
        <taxon>lamiids</taxon>
        <taxon>Lamiales</taxon>
        <taxon>Lamiaceae</taxon>
        <taxon>Nepetoideae</taxon>
        <taxon>Mentheae</taxon>
        <taxon>Salviinae</taxon>
        <taxon>Salvia</taxon>
        <taxon>Salvia subgen. Calosphace</taxon>
    </lineage>
</organism>
<name>A0ABD1FJH5_SALDI</name>
<feature type="transmembrane region" description="Helical" evidence="3">
    <location>
        <begin position="285"/>
        <end position="318"/>
    </location>
</feature>
<sequence length="322" mass="35846">MITTHNFFIFLITSSFLILSLHFFHCADAKKCSPSACGDIRNISSPFRLKGDPSHCGDPKFELTCENNATFVYLDSFKYYVKGINYVSSTIRLVEASLNNDDICSFPVRSSYPYPYYTVGEWLVNLISCPNPVNNSSTLFIDITACNLSHPRFSYVNVGSIMPSEVPHMCTLDLIVMISGWGVKNVSLSEIHQSLLRGFDLYFCYNCNEKSTIWDKLRYLLSGPNRYLLIPLAFLVLILAGVSLPVIIIIGIAGVLALSFTNFLAYVLYGYYLHLLEVSTNGNAFIAMFAVICVAIAVCLTAALNPLLIIIIAAWSWIATLL</sequence>
<dbReference type="Pfam" id="PF13947">
    <property type="entry name" value="GUB_WAK_bind"/>
    <property type="match status" value="1"/>
</dbReference>
<keyword evidence="3" id="KW-1133">Transmembrane helix</keyword>
<dbReference type="GO" id="GO:0016020">
    <property type="term" value="C:membrane"/>
    <property type="evidence" value="ECO:0007669"/>
    <property type="project" value="UniProtKB-SubCell"/>
</dbReference>
<evidence type="ECO:0000256" key="2">
    <source>
        <dbReference type="ARBA" id="ARBA00022729"/>
    </source>
</evidence>
<dbReference type="InterPro" id="IPR025287">
    <property type="entry name" value="WAK_GUB"/>
</dbReference>
<keyword evidence="3" id="KW-0472">Membrane</keyword>
<feature type="transmembrane region" description="Helical" evidence="3">
    <location>
        <begin position="227"/>
        <end position="250"/>
    </location>
</feature>
<keyword evidence="5" id="KW-0723">Serine/threonine-protein kinase</keyword>
<dbReference type="PANTHER" id="PTHR33138:SF30">
    <property type="entry name" value="LEAF RUST 10 DISEASE-RESISTANCE LOCUS RECEPTOR-LIKE PROTEIN KINASE-LIKE 2.7"/>
    <property type="match status" value="1"/>
</dbReference>
<dbReference type="Proteomes" id="UP001567538">
    <property type="component" value="Unassembled WGS sequence"/>
</dbReference>
<accession>A0ABD1FJH5</accession>
<evidence type="ECO:0000256" key="1">
    <source>
        <dbReference type="ARBA" id="ARBA00004167"/>
    </source>
</evidence>
<evidence type="ECO:0000256" key="3">
    <source>
        <dbReference type="SAM" id="Phobius"/>
    </source>
</evidence>
<feature type="transmembrane region" description="Helical" evidence="3">
    <location>
        <begin position="256"/>
        <end position="273"/>
    </location>
</feature>
<comment type="subcellular location">
    <subcellularLocation>
        <location evidence="1">Membrane</location>
        <topology evidence="1">Single-pass membrane protein</topology>
    </subcellularLocation>
</comment>
<keyword evidence="5" id="KW-0808">Transferase</keyword>
<feature type="domain" description="Wall-associated receptor kinase galacturonan-binding" evidence="4">
    <location>
        <begin position="32"/>
        <end position="94"/>
    </location>
</feature>
<dbReference type="PANTHER" id="PTHR33138">
    <property type="entry name" value="OS01G0690200 PROTEIN"/>
    <property type="match status" value="1"/>
</dbReference>
<keyword evidence="3" id="KW-0812">Transmembrane</keyword>
<gene>
    <name evidence="5" type="ORF">AAHA92_32074</name>
</gene>
<reference evidence="5 6" key="1">
    <citation type="submission" date="2024-06" db="EMBL/GenBank/DDBJ databases">
        <title>A chromosome level genome sequence of Diviner's sage (Salvia divinorum).</title>
        <authorList>
            <person name="Ford S.A."/>
            <person name="Ro D.-K."/>
            <person name="Ness R.W."/>
            <person name="Phillips M.A."/>
        </authorList>
    </citation>
    <scope>NUCLEOTIDE SEQUENCE [LARGE SCALE GENOMIC DNA]</scope>
    <source>
        <strain evidence="5">SAF-2024a</strain>
        <tissue evidence="5">Leaf</tissue>
    </source>
</reference>
<feature type="transmembrane region" description="Helical" evidence="3">
    <location>
        <begin position="6"/>
        <end position="24"/>
    </location>
</feature>
<dbReference type="GO" id="GO:0004674">
    <property type="term" value="F:protein serine/threonine kinase activity"/>
    <property type="evidence" value="ECO:0007669"/>
    <property type="project" value="UniProtKB-KW"/>
</dbReference>
<keyword evidence="2" id="KW-0732">Signal</keyword>
<keyword evidence="5" id="KW-0418">Kinase</keyword>
<dbReference type="EMBL" id="JBEAFC010000014">
    <property type="protein sequence ID" value="KAL1532002.1"/>
    <property type="molecule type" value="Genomic_DNA"/>
</dbReference>
<evidence type="ECO:0000259" key="4">
    <source>
        <dbReference type="Pfam" id="PF13947"/>
    </source>
</evidence>
<keyword evidence="6" id="KW-1185">Reference proteome</keyword>
<evidence type="ECO:0000313" key="5">
    <source>
        <dbReference type="EMBL" id="KAL1532002.1"/>
    </source>
</evidence>